<evidence type="ECO:0000256" key="4">
    <source>
        <dbReference type="ARBA" id="ARBA00022598"/>
    </source>
</evidence>
<dbReference type="NCBIfam" id="TIGR00418">
    <property type="entry name" value="thrS"/>
    <property type="match status" value="1"/>
</dbReference>
<feature type="binding site" evidence="13">
    <location>
        <position position="389"/>
    </location>
    <ligand>
        <name>Zn(2+)</name>
        <dbReference type="ChEBI" id="CHEBI:29105"/>
        <note>catalytic</note>
    </ligand>
</feature>
<dbReference type="Gene3D" id="3.30.980.10">
    <property type="entry name" value="Threonyl-trna Synthetase, Chain A, domain 2"/>
    <property type="match status" value="1"/>
</dbReference>
<dbReference type="Proteomes" id="UP000007881">
    <property type="component" value="Chromosome"/>
</dbReference>
<evidence type="ECO:0000256" key="1">
    <source>
        <dbReference type="ARBA" id="ARBA00008226"/>
    </source>
</evidence>
<dbReference type="FunFam" id="3.30.930.10:FF:000002">
    <property type="entry name" value="Threonine--tRNA ligase"/>
    <property type="match status" value="1"/>
</dbReference>
<dbReference type="RefSeq" id="WP_014437928.1">
    <property type="nucleotide sequence ID" value="NC_017080.1"/>
</dbReference>
<gene>
    <name evidence="13 16" type="primary">thrS</name>
    <name evidence="16" type="ordered locus">PSMK_25560</name>
</gene>
<keyword evidence="10 13" id="KW-0648">Protein biosynthesis</keyword>
<dbReference type="PANTHER" id="PTHR11451:SF44">
    <property type="entry name" value="THREONINE--TRNA LIGASE, CHLOROPLASTIC_MITOCHONDRIAL 2"/>
    <property type="match status" value="1"/>
</dbReference>
<dbReference type="HAMAP" id="MF_00184">
    <property type="entry name" value="Thr_tRNA_synth"/>
    <property type="match status" value="1"/>
</dbReference>
<dbReference type="PROSITE" id="PS51880">
    <property type="entry name" value="TGS"/>
    <property type="match status" value="1"/>
</dbReference>
<evidence type="ECO:0000256" key="11">
    <source>
        <dbReference type="ARBA" id="ARBA00023146"/>
    </source>
</evidence>
<comment type="similarity">
    <text evidence="1 13">Belongs to the class-II aminoacyl-tRNA synthetase family.</text>
</comment>
<dbReference type="EC" id="6.1.1.3" evidence="13"/>
<dbReference type="GO" id="GO:0004829">
    <property type="term" value="F:threonine-tRNA ligase activity"/>
    <property type="evidence" value="ECO:0007669"/>
    <property type="project" value="UniProtKB-UniRule"/>
</dbReference>
<dbReference type="Gene3D" id="3.10.20.30">
    <property type="match status" value="1"/>
</dbReference>
<dbReference type="STRING" id="1142394.PSMK_25560"/>
<dbReference type="Gene3D" id="3.40.50.800">
    <property type="entry name" value="Anticodon-binding domain"/>
    <property type="match status" value="1"/>
</dbReference>
<dbReference type="InterPro" id="IPR012947">
    <property type="entry name" value="tRNA_SAD"/>
</dbReference>
<evidence type="ECO:0000256" key="2">
    <source>
        <dbReference type="ARBA" id="ARBA00022490"/>
    </source>
</evidence>
<dbReference type="Pfam" id="PF07973">
    <property type="entry name" value="tRNA_SAD"/>
    <property type="match status" value="1"/>
</dbReference>
<dbReference type="PROSITE" id="PS50862">
    <property type="entry name" value="AA_TRNA_LIGASE_II"/>
    <property type="match status" value="1"/>
</dbReference>
<dbReference type="SMART" id="SM00863">
    <property type="entry name" value="tRNA_SAD"/>
    <property type="match status" value="1"/>
</dbReference>
<keyword evidence="6 13" id="KW-0547">Nucleotide-binding</keyword>
<dbReference type="InterPro" id="IPR002314">
    <property type="entry name" value="aa-tRNA-synt_IIb"/>
</dbReference>
<keyword evidence="8 13" id="KW-0067">ATP-binding</keyword>
<dbReference type="SUPFAM" id="SSF55681">
    <property type="entry name" value="Class II aaRS and biotin synthetases"/>
    <property type="match status" value="1"/>
</dbReference>
<dbReference type="Gene3D" id="3.30.54.20">
    <property type="match status" value="1"/>
</dbReference>
<comment type="caution">
    <text evidence="13">Lacks conserved residue(s) required for the propagation of feature annotation.</text>
</comment>
<dbReference type="OrthoDB" id="9802304at2"/>
<dbReference type="PANTHER" id="PTHR11451">
    <property type="entry name" value="THREONINE-TRNA LIGASE"/>
    <property type="match status" value="1"/>
</dbReference>
<dbReference type="HOGENOM" id="CLU_008554_3_1_0"/>
<keyword evidence="17" id="KW-1185">Reference proteome</keyword>
<feature type="binding site" evidence="13">
    <location>
        <position position="569"/>
    </location>
    <ligand>
        <name>Zn(2+)</name>
        <dbReference type="ChEBI" id="CHEBI:29105"/>
        <note>catalytic</note>
    </ligand>
</feature>
<evidence type="ECO:0000259" key="15">
    <source>
        <dbReference type="PROSITE" id="PS51880"/>
    </source>
</evidence>
<dbReference type="InterPro" id="IPR018163">
    <property type="entry name" value="Thr/Ala-tRNA-synth_IIc_edit"/>
</dbReference>
<evidence type="ECO:0000313" key="16">
    <source>
        <dbReference type="EMBL" id="BAM04715.1"/>
    </source>
</evidence>
<keyword evidence="3 13" id="KW-0820">tRNA-binding</keyword>
<dbReference type="SUPFAM" id="SSF81271">
    <property type="entry name" value="TGS-like"/>
    <property type="match status" value="1"/>
</dbReference>
<comment type="subunit">
    <text evidence="13">Homodimer.</text>
</comment>
<accession>I0IHH7</accession>
<dbReference type="PATRIC" id="fig|1142394.8.peg.2639"/>
<dbReference type="InterPro" id="IPR002320">
    <property type="entry name" value="Thr-tRNA-ligase_IIa"/>
</dbReference>
<keyword evidence="11 13" id="KW-0030">Aminoacyl-tRNA synthetase</keyword>
<dbReference type="eggNOG" id="COG0441">
    <property type="taxonomic scope" value="Bacteria"/>
</dbReference>
<evidence type="ECO:0000256" key="8">
    <source>
        <dbReference type="ARBA" id="ARBA00022840"/>
    </source>
</evidence>
<protein>
    <recommendedName>
        <fullName evidence="13">Threonine--tRNA ligase</fullName>
        <ecNumber evidence="13">6.1.1.3</ecNumber>
    </recommendedName>
    <alternativeName>
        <fullName evidence="13">Threonyl-tRNA synthetase</fullName>
        <shortName evidence="13">ThrRS</shortName>
    </alternativeName>
</protein>
<name>I0IHH7_PHYMF</name>
<organism evidence="16 17">
    <name type="scientific">Phycisphaera mikurensis (strain NBRC 102666 / KCTC 22515 / FYK2301M01)</name>
    <dbReference type="NCBI Taxonomy" id="1142394"/>
    <lineage>
        <taxon>Bacteria</taxon>
        <taxon>Pseudomonadati</taxon>
        <taxon>Planctomycetota</taxon>
        <taxon>Phycisphaerae</taxon>
        <taxon>Phycisphaerales</taxon>
        <taxon>Phycisphaeraceae</taxon>
        <taxon>Phycisphaera</taxon>
    </lineage>
</organism>
<keyword evidence="5 13" id="KW-0479">Metal-binding</keyword>
<evidence type="ECO:0000259" key="14">
    <source>
        <dbReference type="PROSITE" id="PS50862"/>
    </source>
</evidence>
<dbReference type="InterPro" id="IPR012676">
    <property type="entry name" value="TGS-like"/>
</dbReference>
<dbReference type="KEGG" id="phm:PSMK_25560"/>
<dbReference type="CDD" id="cd01667">
    <property type="entry name" value="TGS_ThrRS"/>
    <property type="match status" value="1"/>
</dbReference>
<dbReference type="EMBL" id="AP012338">
    <property type="protein sequence ID" value="BAM04715.1"/>
    <property type="molecule type" value="Genomic_DNA"/>
</dbReference>
<dbReference type="InterPro" id="IPR012675">
    <property type="entry name" value="Beta-grasp_dom_sf"/>
</dbReference>
<evidence type="ECO:0000256" key="13">
    <source>
        <dbReference type="HAMAP-Rule" id="MF_00184"/>
    </source>
</evidence>
<comment type="catalytic activity">
    <reaction evidence="12 13">
        <text>tRNA(Thr) + L-threonine + ATP = L-threonyl-tRNA(Thr) + AMP + diphosphate + H(+)</text>
        <dbReference type="Rhea" id="RHEA:24624"/>
        <dbReference type="Rhea" id="RHEA-COMP:9670"/>
        <dbReference type="Rhea" id="RHEA-COMP:9704"/>
        <dbReference type="ChEBI" id="CHEBI:15378"/>
        <dbReference type="ChEBI" id="CHEBI:30616"/>
        <dbReference type="ChEBI" id="CHEBI:33019"/>
        <dbReference type="ChEBI" id="CHEBI:57926"/>
        <dbReference type="ChEBI" id="CHEBI:78442"/>
        <dbReference type="ChEBI" id="CHEBI:78534"/>
        <dbReference type="ChEBI" id="CHEBI:456215"/>
        <dbReference type="EC" id="6.1.1.3"/>
    </reaction>
</comment>
<keyword evidence="9 13" id="KW-0694">RNA-binding</keyword>
<dbReference type="Gene3D" id="3.30.930.10">
    <property type="entry name" value="Bira Bifunctional Protein, Domain 2"/>
    <property type="match status" value="1"/>
</dbReference>
<evidence type="ECO:0000256" key="9">
    <source>
        <dbReference type="ARBA" id="ARBA00022884"/>
    </source>
</evidence>
<dbReference type="InterPro" id="IPR036621">
    <property type="entry name" value="Anticodon-bd_dom_sf"/>
</dbReference>
<dbReference type="InterPro" id="IPR033728">
    <property type="entry name" value="ThrRS_core"/>
</dbReference>
<dbReference type="Pfam" id="PF02824">
    <property type="entry name" value="TGS"/>
    <property type="match status" value="1"/>
</dbReference>
<keyword evidence="7 13" id="KW-0862">Zinc</keyword>
<evidence type="ECO:0000313" key="17">
    <source>
        <dbReference type="Proteomes" id="UP000007881"/>
    </source>
</evidence>
<dbReference type="SUPFAM" id="SSF52954">
    <property type="entry name" value="Class II aaRS ABD-related"/>
    <property type="match status" value="1"/>
</dbReference>
<feature type="binding site" evidence="13">
    <location>
        <position position="440"/>
    </location>
    <ligand>
        <name>Zn(2+)</name>
        <dbReference type="ChEBI" id="CHEBI:29105"/>
        <note>catalytic</note>
    </ligand>
</feature>
<dbReference type="GO" id="GO:0005524">
    <property type="term" value="F:ATP binding"/>
    <property type="evidence" value="ECO:0007669"/>
    <property type="project" value="UniProtKB-UniRule"/>
</dbReference>
<feature type="domain" description="Aminoacyl-transfer RNA synthetases class-II family profile" evidence="14">
    <location>
        <begin position="272"/>
        <end position="592"/>
    </location>
</feature>
<sequence length="696" mass="76093">MPRVQLPDGTNVDAPADATARTVAAGIGEGLARAALGARVAGELVDADRPLAEAAPAGAEEPLELGIVTAPRSDKKGRSKWRDDAHEKDALFLLRHSAAHVMAEAILRLHPDAELAYGPPLETGFYYDLALETPISSDDFEKIEASMREIAEEDRPFTRIGLPVADGRIKLEAEGNKYKLDNADRAADQGANVLSWYITGEAGSGAFEDLCQGPHVDRTGRLGAFKITAVSQSHWHGDTNSDRFQRVYGTAFFTEADLADHLEKLEEAKQRDHRVIGKRLGLFAIDEEVGGGLVLWKPDGAVIRQELQTFIGEHLARQGYSQVFTPHIGKLGLYRTSGHFPYYADSQFPPLIDRETIGKLADEGCSCADLSAKLSAGDVDGYLLKPMNCPHHIRIYADGKHSHRDLPIRLAEFGTVYRWEQSGELGGMTRVRGFTQDDAHLFVTPEQLGAEVRGCIDLVKAVFETLGMADYRVRVGLRDPDSSKFVGDPEDWDLAERACREAASSLGVAFSEEPGEAAFYGPKIDFVVRDVIGREWQLGTVQVDYQLPQRFGLRYTGADNAEHVPVMIHRAPFGSMERFVGCLIEHFGGRFPLWLAPHQVRVLPVSEKFDGYAGQICEELKAAGLRASVDSRSGRVGAKIASAQAQEVPYMLVVGGKDEAAGTVSVRTLTADLGAVPRASFLARVIRERDERALPA</sequence>
<comment type="cofactor">
    <cofactor evidence="13">
        <name>Zn(2+)</name>
        <dbReference type="ChEBI" id="CHEBI:29105"/>
    </cofactor>
    <text evidence="13">Binds 1 zinc ion per subunit.</text>
</comment>
<evidence type="ECO:0000256" key="7">
    <source>
        <dbReference type="ARBA" id="ARBA00022833"/>
    </source>
</evidence>
<dbReference type="AlphaFoldDB" id="I0IHH7"/>
<proteinExistence type="inferred from homology"/>
<dbReference type="FunFam" id="3.40.50.800:FF:000001">
    <property type="entry name" value="Threonine--tRNA ligase"/>
    <property type="match status" value="1"/>
</dbReference>
<dbReference type="CDD" id="cd00771">
    <property type="entry name" value="ThrRS_core"/>
    <property type="match status" value="1"/>
</dbReference>
<dbReference type="GO" id="GO:0046872">
    <property type="term" value="F:metal ion binding"/>
    <property type="evidence" value="ECO:0007669"/>
    <property type="project" value="UniProtKB-KW"/>
</dbReference>
<dbReference type="Pfam" id="PF03129">
    <property type="entry name" value="HGTP_anticodon"/>
    <property type="match status" value="1"/>
</dbReference>
<dbReference type="PRINTS" id="PR01047">
    <property type="entry name" value="TRNASYNTHTHR"/>
</dbReference>
<feature type="domain" description="TGS" evidence="15">
    <location>
        <begin position="1"/>
        <end position="61"/>
    </location>
</feature>
<comment type="subcellular location">
    <subcellularLocation>
        <location evidence="13">Cytoplasm</location>
    </subcellularLocation>
</comment>
<dbReference type="GO" id="GO:0000049">
    <property type="term" value="F:tRNA binding"/>
    <property type="evidence" value="ECO:0007669"/>
    <property type="project" value="UniProtKB-KW"/>
</dbReference>
<dbReference type="CDD" id="cd00860">
    <property type="entry name" value="ThrRS_anticodon"/>
    <property type="match status" value="1"/>
</dbReference>
<evidence type="ECO:0000256" key="6">
    <source>
        <dbReference type="ARBA" id="ARBA00022741"/>
    </source>
</evidence>
<keyword evidence="2 13" id="KW-0963">Cytoplasm</keyword>
<dbReference type="GO" id="GO:0005737">
    <property type="term" value="C:cytoplasm"/>
    <property type="evidence" value="ECO:0007669"/>
    <property type="project" value="UniProtKB-SubCell"/>
</dbReference>
<keyword evidence="4 13" id="KW-0436">Ligase</keyword>
<reference evidence="16 17" key="1">
    <citation type="submission" date="2012-02" db="EMBL/GenBank/DDBJ databases">
        <title>Complete genome sequence of Phycisphaera mikurensis NBRC 102666.</title>
        <authorList>
            <person name="Ankai A."/>
            <person name="Hosoyama A."/>
            <person name="Terui Y."/>
            <person name="Sekine M."/>
            <person name="Fukai R."/>
            <person name="Kato Y."/>
            <person name="Nakamura S."/>
            <person name="Yamada-Narita S."/>
            <person name="Kawakoshi A."/>
            <person name="Fukunaga Y."/>
            <person name="Yamazaki S."/>
            <person name="Fujita N."/>
        </authorList>
    </citation>
    <scope>NUCLEOTIDE SEQUENCE [LARGE SCALE GENOMIC DNA]</scope>
    <source>
        <strain evidence="17">NBRC 102666 / KCTC 22515 / FYK2301M01</strain>
    </source>
</reference>
<evidence type="ECO:0000256" key="12">
    <source>
        <dbReference type="ARBA" id="ARBA00049515"/>
    </source>
</evidence>
<evidence type="ECO:0000256" key="10">
    <source>
        <dbReference type="ARBA" id="ARBA00022917"/>
    </source>
</evidence>
<dbReference type="GO" id="GO:0006435">
    <property type="term" value="P:threonyl-tRNA aminoacylation"/>
    <property type="evidence" value="ECO:0007669"/>
    <property type="project" value="UniProtKB-UniRule"/>
</dbReference>
<dbReference type="InterPro" id="IPR006195">
    <property type="entry name" value="aa-tRNA-synth_II"/>
</dbReference>
<dbReference type="InterPro" id="IPR004095">
    <property type="entry name" value="TGS"/>
</dbReference>
<dbReference type="SUPFAM" id="SSF55186">
    <property type="entry name" value="ThrRS/AlaRS common domain"/>
    <property type="match status" value="1"/>
</dbReference>
<dbReference type="InterPro" id="IPR045864">
    <property type="entry name" value="aa-tRNA-synth_II/BPL/LPL"/>
</dbReference>
<dbReference type="InterPro" id="IPR004154">
    <property type="entry name" value="Anticodon-bd"/>
</dbReference>
<evidence type="ECO:0000256" key="3">
    <source>
        <dbReference type="ARBA" id="ARBA00022555"/>
    </source>
</evidence>
<dbReference type="InterPro" id="IPR047246">
    <property type="entry name" value="ThrRS_anticodon"/>
</dbReference>
<evidence type="ECO:0000256" key="5">
    <source>
        <dbReference type="ARBA" id="ARBA00022723"/>
    </source>
</evidence>
<dbReference type="Pfam" id="PF00587">
    <property type="entry name" value="tRNA-synt_2b"/>
    <property type="match status" value="1"/>
</dbReference>